<feature type="chain" id="PRO_5011473926" evidence="1">
    <location>
        <begin position="23"/>
        <end position="414"/>
    </location>
</feature>
<sequence length="414" mass="45233">MKPYNTLLPVLALSCLAAPSYATETEQDLAAQVAKLSEQVAELQKQADSPAISFSGRVQLDYNWFNGAYNANENGSSGSDLFPRRVRAAIDSEFENWDHTLLLEFAEGTAEIIMARVRYSGFDNGLRLQFGKLREDISLNALTSSNNISLIERSSLADTFSPYFRWGASAYQYNKDNGLRWALGVYKNDAFGSDGEDDSGKLALAYTGRLTWSKTSADQVWHLGAWHSQRDMGGNELAARVARGELRETAVRLVDYAAGGDVVALDSLRQSGLELAYQLRSLTVEAEYAQRTLNTFDNSSLLDGTDHSGYHLSVSFFPGGQQRPYSAGSAVFGQPKDIRNAWELVARVSQLDTANAGQGTDVTTYTLGGAYYLNPKVKFMANLMHSSVSGAGQQALSGEEDSGTGFAARVQYLF</sequence>
<proteinExistence type="predicted"/>
<feature type="signal peptide" evidence="1">
    <location>
        <begin position="1"/>
        <end position="22"/>
    </location>
</feature>
<evidence type="ECO:0000313" key="2">
    <source>
        <dbReference type="EMBL" id="SEH64128.1"/>
    </source>
</evidence>
<protein>
    <submittedName>
        <fullName evidence="2">Phosphate-selective porin OprO and OprP</fullName>
    </submittedName>
</protein>
<dbReference type="AlphaFoldDB" id="A0A1H6JPT1"/>
<gene>
    <name evidence="2" type="ORF">SAMN05660691_00569</name>
</gene>
<dbReference type="InterPro" id="IPR010870">
    <property type="entry name" value="Porin_O/P"/>
</dbReference>
<name>A0A1H6JPT1_9GAMM</name>
<dbReference type="InterPro" id="IPR023614">
    <property type="entry name" value="Porin_dom_sf"/>
</dbReference>
<organism evidence="2 3">
    <name type="scientific">Rheinheimera pacifica</name>
    <dbReference type="NCBI Taxonomy" id="173990"/>
    <lineage>
        <taxon>Bacteria</taxon>
        <taxon>Pseudomonadati</taxon>
        <taxon>Pseudomonadota</taxon>
        <taxon>Gammaproteobacteria</taxon>
        <taxon>Chromatiales</taxon>
        <taxon>Chromatiaceae</taxon>
        <taxon>Rheinheimera</taxon>
    </lineage>
</organism>
<dbReference type="EMBL" id="FNXF01000002">
    <property type="protein sequence ID" value="SEH64128.1"/>
    <property type="molecule type" value="Genomic_DNA"/>
</dbReference>
<keyword evidence="3" id="KW-1185">Reference proteome</keyword>
<reference evidence="3" key="1">
    <citation type="submission" date="2016-10" db="EMBL/GenBank/DDBJ databases">
        <authorList>
            <person name="Varghese N."/>
            <person name="Submissions S."/>
        </authorList>
    </citation>
    <scope>NUCLEOTIDE SEQUENCE [LARGE SCALE GENOMIC DNA]</scope>
    <source>
        <strain evidence="3">DSM 17616</strain>
    </source>
</reference>
<evidence type="ECO:0000256" key="1">
    <source>
        <dbReference type="SAM" id="SignalP"/>
    </source>
</evidence>
<dbReference type="PROSITE" id="PS51257">
    <property type="entry name" value="PROKAR_LIPOPROTEIN"/>
    <property type="match status" value="1"/>
</dbReference>
<keyword evidence="1" id="KW-0732">Signal</keyword>
<dbReference type="Gene3D" id="2.40.160.10">
    <property type="entry name" value="Porin"/>
    <property type="match status" value="1"/>
</dbReference>
<dbReference type="SUPFAM" id="SSF56935">
    <property type="entry name" value="Porins"/>
    <property type="match status" value="1"/>
</dbReference>
<dbReference type="Proteomes" id="UP000199371">
    <property type="component" value="Unassembled WGS sequence"/>
</dbReference>
<evidence type="ECO:0000313" key="3">
    <source>
        <dbReference type="Proteomes" id="UP000199371"/>
    </source>
</evidence>
<dbReference type="STRING" id="173990.SAMN05660691_00569"/>
<accession>A0A1H6JPT1</accession>
<dbReference type="OrthoDB" id="9807854at2"/>
<dbReference type="RefSeq" id="WP_092790020.1">
    <property type="nucleotide sequence ID" value="NZ_FNXF01000002.1"/>
</dbReference>
<dbReference type="Pfam" id="PF07396">
    <property type="entry name" value="Porin_O_P"/>
    <property type="match status" value="1"/>
</dbReference>